<organism evidence="1 2">
    <name type="scientific">Paenibacillus terrae</name>
    <dbReference type="NCBI Taxonomy" id="159743"/>
    <lineage>
        <taxon>Bacteria</taxon>
        <taxon>Bacillati</taxon>
        <taxon>Bacillota</taxon>
        <taxon>Bacilli</taxon>
        <taxon>Bacillales</taxon>
        <taxon>Paenibacillaceae</taxon>
        <taxon>Paenibacillus</taxon>
    </lineage>
</organism>
<dbReference type="EMBL" id="JTHP01000030">
    <property type="protein sequence ID" value="KJD44770.1"/>
    <property type="molecule type" value="Genomic_DNA"/>
</dbReference>
<dbReference type="Pfam" id="PF14038">
    <property type="entry name" value="YqzE"/>
    <property type="match status" value="1"/>
</dbReference>
<dbReference type="OrthoDB" id="2691835at2"/>
<comment type="caution">
    <text evidence="1">The sequence shown here is derived from an EMBL/GenBank/DDBJ whole genome shotgun (WGS) entry which is preliminary data.</text>
</comment>
<protein>
    <recommendedName>
        <fullName evidence="3">YqzE family protein</fullName>
    </recommendedName>
</protein>
<dbReference type="RefSeq" id="WP_025685457.1">
    <property type="nucleotide sequence ID" value="NZ_JTHP01000030.1"/>
</dbReference>
<reference evidence="1 2" key="1">
    <citation type="submission" date="2014-11" db="EMBL/GenBank/DDBJ databases">
        <title>Draft Genome Sequences of Paenibacillus polymyxa NRRL B-30509 and Paenibacillus terrae NRRL B-30644, Strains from a Poultry Environment that Produce Tridecaptin A and Paenicidins.</title>
        <authorList>
            <person name="van Belkum M.J."/>
            <person name="Lohans C.T."/>
            <person name="Vederas J.C."/>
        </authorList>
    </citation>
    <scope>NUCLEOTIDE SEQUENCE [LARGE SCALE GENOMIC DNA]</scope>
    <source>
        <strain evidence="1 2">NRRL B-30644</strain>
    </source>
</reference>
<evidence type="ECO:0008006" key="3">
    <source>
        <dbReference type="Google" id="ProtNLM"/>
    </source>
</evidence>
<evidence type="ECO:0000313" key="1">
    <source>
        <dbReference type="EMBL" id="KJD44770.1"/>
    </source>
</evidence>
<dbReference type="InterPro" id="IPR025622">
    <property type="entry name" value="YqzE"/>
</dbReference>
<sequence>MAKSDELVTYITQRIVRYMETPRDVRRSRKQSREPWVYKWFGMLPLALNMWIKSARKGRKERH</sequence>
<dbReference type="PATRIC" id="fig|159743.3.peg.3452"/>
<name>A0A0D7X045_9BACL</name>
<dbReference type="Proteomes" id="UP000032534">
    <property type="component" value="Unassembled WGS sequence"/>
</dbReference>
<evidence type="ECO:0000313" key="2">
    <source>
        <dbReference type="Proteomes" id="UP000032534"/>
    </source>
</evidence>
<proteinExistence type="predicted"/>
<keyword evidence="2" id="KW-1185">Reference proteome</keyword>
<dbReference type="AlphaFoldDB" id="A0A0D7X045"/>
<gene>
    <name evidence="1" type="ORF">QD47_15505</name>
</gene>
<accession>A0A0D7X045</accession>